<proteinExistence type="predicted"/>
<dbReference type="RefSeq" id="WP_378230513.1">
    <property type="nucleotide sequence ID" value="NZ_JBHSLL010000051.1"/>
</dbReference>
<evidence type="ECO:0000259" key="1">
    <source>
        <dbReference type="Pfam" id="PF20056"/>
    </source>
</evidence>
<keyword evidence="3" id="KW-1185">Reference proteome</keyword>
<feature type="domain" description="DUF6455" evidence="1">
    <location>
        <begin position="12"/>
        <end position="86"/>
    </location>
</feature>
<dbReference type="EMBL" id="JBHSLL010000051">
    <property type="protein sequence ID" value="MFC5386988.1"/>
    <property type="molecule type" value="Genomic_DNA"/>
</dbReference>
<accession>A0ABW0H4P2</accession>
<gene>
    <name evidence="2" type="ORF">ACFPLB_13560</name>
</gene>
<evidence type="ECO:0000313" key="2">
    <source>
        <dbReference type="EMBL" id="MFC5386988.1"/>
    </source>
</evidence>
<organism evidence="2 3">
    <name type="scientific">Aquamicrobium segne</name>
    <dbReference type="NCBI Taxonomy" id="469547"/>
    <lineage>
        <taxon>Bacteria</taxon>
        <taxon>Pseudomonadati</taxon>
        <taxon>Pseudomonadota</taxon>
        <taxon>Alphaproteobacteria</taxon>
        <taxon>Hyphomicrobiales</taxon>
        <taxon>Phyllobacteriaceae</taxon>
        <taxon>Aquamicrobium</taxon>
    </lineage>
</organism>
<name>A0ABW0H4P2_9HYPH</name>
<protein>
    <submittedName>
        <fullName evidence="2">DUF6455 family protein</fullName>
    </submittedName>
</protein>
<dbReference type="Pfam" id="PF20056">
    <property type="entry name" value="DUF6455"/>
    <property type="match status" value="1"/>
</dbReference>
<dbReference type="Proteomes" id="UP001596016">
    <property type="component" value="Unassembled WGS sequence"/>
</dbReference>
<reference evidence="3" key="1">
    <citation type="journal article" date="2019" name="Int. J. Syst. Evol. Microbiol.">
        <title>The Global Catalogue of Microorganisms (GCM) 10K type strain sequencing project: providing services to taxonomists for standard genome sequencing and annotation.</title>
        <authorList>
            <consortium name="The Broad Institute Genomics Platform"/>
            <consortium name="The Broad Institute Genome Sequencing Center for Infectious Disease"/>
            <person name="Wu L."/>
            <person name="Ma J."/>
        </authorList>
    </citation>
    <scope>NUCLEOTIDE SEQUENCE [LARGE SCALE GENOMIC DNA]</scope>
    <source>
        <strain evidence="3">CGMCC 4.1415</strain>
    </source>
</reference>
<evidence type="ECO:0000313" key="3">
    <source>
        <dbReference type="Proteomes" id="UP001596016"/>
    </source>
</evidence>
<sequence length="89" mass="10214">MYPGTQRWPLTKKVWRQFDVFDLVMKRTQVNPACAARERSGIAIAEARNVCLACPMQERCHTLLDRNANPDEVQAICPNSGFFARHRLP</sequence>
<dbReference type="InterPro" id="IPR045601">
    <property type="entry name" value="DUF6455"/>
</dbReference>
<comment type="caution">
    <text evidence="2">The sequence shown here is derived from an EMBL/GenBank/DDBJ whole genome shotgun (WGS) entry which is preliminary data.</text>
</comment>